<dbReference type="AlphaFoldDB" id="A0A5C4U4F4"/>
<evidence type="ECO:0000256" key="4">
    <source>
        <dbReference type="ARBA" id="ARBA00022741"/>
    </source>
</evidence>
<dbReference type="GO" id="GO:0004856">
    <property type="term" value="F:D-xylulokinase activity"/>
    <property type="evidence" value="ECO:0007669"/>
    <property type="project" value="UniProtKB-EC"/>
</dbReference>
<dbReference type="Pfam" id="PF00370">
    <property type="entry name" value="FGGY_N"/>
    <property type="match status" value="1"/>
</dbReference>
<evidence type="ECO:0000256" key="6">
    <source>
        <dbReference type="ARBA" id="ARBA00022840"/>
    </source>
</evidence>
<sequence length="461" mass="48867">MTTVLGIDSSTQSCKAVLVDAESGEVIKEQRAPHPQGTQVDPRAWIEALRSATDGLLERADAVSIAGQQHGMVTLDHESEPVRNAMLWNDTSSAPQASQLIDELGGPLDCARRTGSVFVASITGTKLRWLAENEPENAERVAQVALPHDFLTFELGGRKELTTDHGDASGTGYYNPTSRRFEPELAEQFLKHAVRLPRIAEPNELVGSIGETQIAAGTGDNMAAALGLDLKPGEVCVSLGTSGVASAVVGNPVADASGSINGFCDATGRYLPLACTLNGARVLELGARLLGVDNDEFARMALSAEGQAPVLLPYLDGERTPNRPHATGVLSGLTSATSREQCARSFVEGILFSLKDAVSKLESTTGVPTRRILLIGGGARSAAVRALAPHIFSGEVVVPEAGEYVAIGAARQAAWALSSRDEPPQWQRFQETVLEAEHKHRVSAEAVAQYAELRDLTEPLA</sequence>
<dbReference type="InterPro" id="IPR018485">
    <property type="entry name" value="FGGY_C"/>
</dbReference>
<dbReference type="OrthoDB" id="9805576at2"/>
<evidence type="ECO:0000256" key="8">
    <source>
        <dbReference type="RuleBase" id="RU364073"/>
    </source>
</evidence>
<comment type="similarity">
    <text evidence="1 8">Belongs to the FGGY kinase family.</text>
</comment>
<feature type="domain" description="Carbohydrate kinase FGGY C-terminal" evidence="10">
    <location>
        <begin position="291"/>
        <end position="417"/>
    </location>
</feature>
<keyword evidence="3 8" id="KW-0808">Transferase</keyword>
<dbReference type="Pfam" id="PF02782">
    <property type="entry name" value="FGGY_C"/>
    <property type="match status" value="1"/>
</dbReference>
<feature type="domain" description="Carbohydrate kinase FGGY N-terminal" evidence="9">
    <location>
        <begin position="4"/>
        <end position="219"/>
    </location>
</feature>
<dbReference type="GO" id="GO:0005524">
    <property type="term" value="F:ATP binding"/>
    <property type="evidence" value="ECO:0007669"/>
    <property type="project" value="UniProtKB-KW"/>
</dbReference>
<comment type="caution">
    <text evidence="11">The sequence shown here is derived from an EMBL/GenBank/DDBJ whole genome shotgun (WGS) entry which is preliminary data.</text>
</comment>
<keyword evidence="6 8" id="KW-0067">ATP-binding</keyword>
<dbReference type="EC" id="2.7.1.17" evidence="8"/>
<keyword evidence="7 8" id="KW-0119">Carbohydrate metabolism</keyword>
<dbReference type="InterPro" id="IPR018484">
    <property type="entry name" value="FGGY_N"/>
</dbReference>
<keyword evidence="2 8" id="KW-0859">Xylose metabolism</keyword>
<dbReference type="GO" id="GO:0042732">
    <property type="term" value="P:D-xylose metabolic process"/>
    <property type="evidence" value="ECO:0007669"/>
    <property type="project" value="UniProtKB-KW"/>
</dbReference>
<dbReference type="SUPFAM" id="SSF53067">
    <property type="entry name" value="Actin-like ATPase domain"/>
    <property type="match status" value="2"/>
</dbReference>
<dbReference type="PIRSF" id="PIRSF000538">
    <property type="entry name" value="GlpK"/>
    <property type="match status" value="1"/>
</dbReference>
<gene>
    <name evidence="8 11" type="primary">xylB</name>
    <name evidence="11" type="ORF">FHE74_03775</name>
</gene>
<comment type="catalytic activity">
    <reaction evidence="8">
        <text>D-xylulose + ATP = D-xylulose 5-phosphate + ADP + H(+)</text>
        <dbReference type="Rhea" id="RHEA:10964"/>
        <dbReference type="ChEBI" id="CHEBI:15378"/>
        <dbReference type="ChEBI" id="CHEBI:17140"/>
        <dbReference type="ChEBI" id="CHEBI:30616"/>
        <dbReference type="ChEBI" id="CHEBI:57737"/>
        <dbReference type="ChEBI" id="CHEBI:456216"/>
        <dbReference type="EC" id="2.7.1.17"/>
    </reaction>
</comment>
<dbReference type="CDD" id="cd07809">
    <property type="entry name" value="ASKHA_NBD_FGGY_BaXK-like"/>
    <property type="match status" value="1"/>
</dbReference>
<accession>A0A5C4U4F4</accession>
<dbReference type="RefSeq" id="WP_139465177.1">
    <property type="nucleotide sequence ID" value="NZ_VDHJ01000004.1"/>
</dbReference>
<evidence type="ECO:0000256" key="1">
    <source>
        <dbReference type="ARBA" id="ARBA00009156"/>
    </source>
</evidence>
<evidence type="ECO:0000313" key="12">
    <source>
        <dbReference type="Proteomes" id="UP000312032"/>
    </source>
</evidence>
<dbReference type="Proteomes" id="UP000312032">
    <property type="component" value="Unassembled WGS sequence"/>
</dbReference>
<dbReference type="InterPro" id="IPR050406">
    <property type="entry name" value="FGGY_Carb_Kinase"/>
</dbReference>
<keyword evidence="12" id="KW-1185">Reference proteome</keyword>
<organism evidence="11 12">
    <name type="scientific">Corynebacterium tapiri</name>
    <dbReference type="NCBI Taxonomy" id="1448266"/>
    <lineage>
        <taxon>Bacteria</taxon>
        <taxon>Bacillati</taxon>
        <taxon>Actinomycetota</taxon>
        <taxon>Actinomycetes</taxon>
        <taxon>Mycobacteriales</taxon>
        <taxon>Corynebacteriaceae</taxon>
        <taxon>Corynebacterium</taxon>
    </lineage>
</organism>
<name>A0A5C4U4F4_9CORY</name>
<proteinExistence type="inferred from homology"/>
<evidence type="ECO:0000259" key="10">
    <source>
        <dbReference type="Pfam" id="PF02782"/>
    </source>
</evidence>
<protein>
    <recommendedName>
        <fullName evidence="8">Xylulose kinase</fullName>
        <shortName evidence="8">Xylulokinase</shortName>
        <ecNumber evidence="8">2.7.1.17</ecNumber>
    </recommendedName>
</protein>
<evidence type="ECO:0000313" key="11">
    <source>
        <dbReference type="EMBL" id="TNL98749.1"/>
    </source>
</evidence>
<dbReference type="PANTHER" id="PTHR43095">
    <property type="entry name" value="SUGAR KINASE"/>
    <property type="match status" value="1"/>
</dbReference>
<dbReference type="InterPro" id="IPR018483">
    <property type="entry name" value="Carb_kinase_FGGY_CS"/>
</dbReference>
<dbReference type="InterPro" id="IPR006000">
    <property type="entry name" value="Xylulokinase"/>
</dbReference>
<dbReference type="NCBIfam" id="TIGR01312">
    <property type="entry name" value="XylB"/>
    <property type="match status" value="1"/>
</dbReference>
<evidence type="ECO:0000256" key="7">
    <source>
        <dbReference type="ARBA" id="ARBA00023277"/>
    </source>
</evidence>
<evidence type="ECO:0000256" key="5">
    <source>
        <dbReference type="ARBA" id="ARBA00022777"/>
    </source>
</evidence>
<evidence type="ECO:0000256" key="3">
    <source>
        <dbReference type="ARBA" id="ARBA00022679"/>
    </source>
</evidence>
<dbReference type="Gene3D" id="3.30.420.40">
    <property type="match status" value="2"/>
</dbReference>
<dbReference type="InterPro" id="IPR043129">
    <property type="entry name" value="ATPase_NBD"/>
</dbReference>
<reference evidence="11 12" key="1">
    <citation type="submission" date="2019-06" db="EMBL/GenBank/DDBJ databases">
        <authorList>
            <person name="Li J."/>
        </authorList>
    </citation>
    <scope>NUCLEOTIDE SEQUENCE [LARGE SCALE GENOMIC DNA]</scope>
    <source>
        <strain evidence="11 12">LMG 28165</strain>
    </source>
</reference>
<dbReference type="EMBL" id="VDHJ01000004">
    <property type="protein sequence ID" value="TNL98749.1"/>
    <property type="molecule type" value="Genomic_DNA"/>
</dbReference>
<dbReference type="InterPro" id="IPR000577">
    <property type="entry name" value="Carb_kinase_FGGY"/>
</dbReference>
<dbReference type="PROSITE" id="PS00933">
    <property type="entry name" value="FGGY_KINASES_1"/>
    <property type="match status" value="1"/>
</dbReference>
<evidence type="ECO:0000256" key="2">
    <source>
        <dbReference type="ARBA" id="ARBA00022629"/>
    </source>
</evidence>
<dbReference type="PANTHER" id="PTHR43095:SF5">
    <property type="entry name" value="XYLULOSE KINASE"/>
    <property type="match status" value="1"/>
</dbReference>
<keyword evidence="4 8" id="KW-0547">Nucleotide-binding</keyword>
<dbReference type="GO" id="GO:0005997">
    <property type="term" value="P:xylulose metabolic process"/>
    <property type="evidence" value="ECO:0007669"/>
    <property type="project" value="InterPro"/>
</dbReference>
<keyword evidence="5 8" id="KW-0418">Kinase</keyword>
<evidence type="ECO:0000259" key="9">
    <source>
        <dbReference type="Pfam" id="PF00370"/>
    </source>
</evidence>